<dbReference type="AlphaFoldDB" id="A0A834W3D4"/>
<dbReference type="EMBL" id="JAAIUW010000012">
    <property type="protein sequence ID" value="KAF7808027.1"/>
    <property type="molecule type" value="Genomic_DNA"/>
</dbReference>
<organism evidence="1 2">
    <name type="scientific">Senna tora</name>
    <dbReference type="NCBI Taxonomy" id="362788"/>
    <lineage>
        <taxon>Eukaryota</taxon>
        <taxon>Viridiplantae</taxon>
        <taxon>Streptophyta</taxon>
        <taxon>Embryophyta</taxon>
        <taxon>Tracheophyta</taxon>
        <taxon>Spermatophyta</taxon>
        <taxon>Magnoliopsida</taxon>
        <taxon>eudicotyledons</taxon>
        <taxon>Gunneridae</taxon>
        <taxon>Pentapetalae</taxon>
        <taxon>rosids</taxon>
        <taxon>fabids</taxon>
        <taxon>Fabales</taxon>
        <taxon>Fabaceae</taxon>
        <taxon>Caesalpinioideae</taxon>
        <taxon>Cassia clade</taxon>
        <taxon>Senna</taxon>
    </lineage>
</organism>
<accession>A0A834W3D4</accession>
<evidence type="ECO:0000313" key="1">
    <source>
        <dbReference type="EMBL" id="KAF7808027.1"/>
    </source>
</evidence>
<protein>
    <submittedName>
        <fullName evidence="1">Uncharacterized protein</fullName>
    </submittedName>
</protein>
<name>A0A834W3D4_9FABA</name>
<evidence type="ECO:0000313" key="2">
    <source>
        <dbReference type="Proteomes" id="UP000634136"/>
    </source>
</evidence>
<dbReference type="Proteomes" id="UP000634136">
    <property type="component" value="Unassembled WGS sequence"/>
</dbReference>
<proteinExistence type="predicted"/>
<sequence length="53" mass="5927">MSPIGCYGNAGKRVEKAAKEAMEFEEVGFIFSKFDLQRSATQPKLKSENESQI</sequence>
<keyword evidence="2" id="KW-1185">Reference proteome</keyword>
<gene>
    <name evidence="1" type="ORF">G2W53_040188</name>
</gene>
<reference evidence="1" key="1">
    <citation type="submission" date="2020-09" db="EMBL/GenBank/DDBJ databases">
        <title>Genome-Enabled Discovery of Anthraquinone Biosynthesis in Senna tora.</title>
        <authorList>
            <person name="Kang S.-H."/>
            <person name="Pandey R.P."/>
            <person name="Lee C.-M."/>
            <person name="Sim J.-S."/>
            <person name="Jeong J.-T."/>
            <person name="Choi B.-S."/>
            <person name="Jung M."/>
            <person name="Ginzburg D."/>
            <person name="Zhao K."/>
            <person name="Won S.Y."/>
            <person name="Oh T.-J."/>
            <person name="Yu Y."/>
            <person name="Kim N.-H."/>
            <person name="Lee O.R."/>
            <person name="Lee T.-H."/>
            <person name="Bashyal P."/>
            <person name="Kim T.-S."/>
            <person name="Lee W.-H."/>
            <person name="Kawkins C."/>
            <person name="Kim C.-K."/>
            <person name="Kim J.S."/>
            <person name="Ahn B.O."/>
            <person name="Rhee S.Y."/>
            <person name="Sohng J.K."/>
        </authorList>
    </citation>
    <scope>NUCLEOTIDE SEQUENCE</scope>
    <source>
        <tissue evidence="1">Leaf</tissue>
    </source>
</reference>
<comment type="caution">
    <text evidence="1">The sequence shown here is derived from an EMBL/GenBank/DDBJ whole genome shotgun (WGS) entry which is preliminary data.</text>
</comment>